<gene>
    <name evidence="7" type="primary">disA</name>
    <name evidence="7" type="ORF">K239x_11440</name>
</gene>
<accession>A0A517NQ06</accession>
<dbReference type="HAMAP" id="MF_00840">
    <property type="entry name" value="DacZ"/>
    <property type="match status" value="1"/>
</dbReference>
<dbReference type="PANTHER" id="PTHR34185">
    <property type="entry name" value="DIADENYLATE CYCLASE"/>
    <property type="match status" value="1"/>
</dbReference>
<dbReference type="GO" id="GO:0106408">
    <property type="term" value="F:diadenylate cyclase activity"/>
    <property type="evidence" value="ECO:0007669"/>
    <property type="project" value="UniProtKB-EC"/>
</dbReference>
<evidence type="ECO:0000256" key="2">
    <source>
        <dbReference type="ARBA" id="ARBA00022679"/>
    </source>
</evidence>
<name>A0A517NQ06_9BACT</name>
<keyword evidence="5" id="KW-0067">ATP-binding</keyword>
<dbReference type="InterPro" id="IPR036888">
    <property type="entry name" value="DNA_integrity_DisA_N_sf"/>
</dbReference>
<keyword evidence="2 7" id="KW-0808">Transferase</keyword>
<dbReference type="RefSeq" id="WP_145416734.1">
    <property type="nucleotide sequence ID" value="NZ_CP036526.1"/>
</dbReference>
<comment type="catalytic activity">
    <reaction evidence="1">
        <text>2 ATP = 3',3'-c-di-AMP + 2 diphosphate</text>
        <dbReference type="Rhea" id="RHEA:35655"/>
        <dbReference type="ChEBI" id="CHEBI:30616"/>
        <dbReference type="ChEBI" id="CHEBI:33019"/>
        <dbReference type="ChEBI" id="CHEBI:71500"/>
        <dbReference type="EC" id="2.7.7.85"/>
    </reaction>
</comment>
<dbReference type="EMBL" id="CP036526">
    <property type="protein sequence ID" value="QDT09199.1"/>
    <property type="molecule type" value="Genomic_DNA"/>
</dbReference>
<evidence type="ECO:0000256" key="5">
    <source>
        <dbReference type="ARBA" id="ARBA00022840"/>
    </source>
</evidence>
<keyword evidence="4" id="KW-0547">Nucleotide-binding</keyword>
<dbReference type="InterPro" id="IPR048544">
    <property type="entry name" value="DacZ_P"/>
</dbReference>
<dbReference type="Pfam" id="PF21755">
    <property type="entry name" value="DacZ_P"/>
    <property type="match status" value="1"/>
</dbReference>
<dbReference type="Gene3D" id="3.40.1700.10">
    <property type="entry name" value="DNA integrity scanning protein, DisA, N-terminal domain"/>
    <property type="match status" value="1"/>
</dbReference>
<dbReference type="PANTHER" id="PTHR34185:SF1">
    <property type="entry name" value="DIADENYLATE CYCLASE"/>
    <property type="match status" value="1"/>
</dbReference>
<evidence type="ECO:0000313" key="7">
    <source>
        <dbReference type="EMBL" id="QDT09199.1"/>
    </source>
</evidence>
<dbReference type="SUPFAM" id="SSF143597">
    <property type="entry name" value="YojJ-like"/>
    <property type="match status" value="1"/>
</dbReference>
<feature type="domain" description="DAC" evidence="6">
    <location>
        <begin position="129"/>
        <end position="295"/>
    </location>
</feature>
<dbReference type="Pfam" id="PF02457">
    <property type="entry name" value="DAC"/>
    <property type="match status" value="1"/>
</dbReference>
<dbReference type="PIRSF" id="PIRSF019073">
    <property type="entry name" value="UCP019073"/>
    <property type="match status" value="1"/>
</dbReference>
<dbReference type="OrthoDB" id="9775217at2"/>
<dbReference type="FunFam" id="3.40.1700.10:FF:000005">
    <property type="entry name" value="Diadenylate cyclase"/>
    <property type="match status" value="1"/>
</dbReference>
<sequence>MANQRLTKHNTAMLRAAFELQKDLSADALLVLLDGHTDWKKISQMSSDMELDKPVIVAVDSSDDLEGAAEAGLRPLALNKEKAPLLERLQHALLEAAADEMIKINGEVIALYGGFQQGRLDSISHLKLDERMRRLTTRDLQMLESSVPLKTIKTVVDLAVQIGLEGREGKPVGALFVIGDTRKVLDHASYSGCDPFRGYNRKERSLMDPKVQEDAKEIAQLDGAFVVTSDGVIERSRQMLEVLHEELNMSKGLGSRHWAAAAITRRTKAIAVAVSQSTGTVRLYQDGFLMLQIEPMDKGIKWQEIAFKPPSASGSEQ</sequence>
<evidence type="ECO:0000259" key="6">
    <source>
        <dbReference type="PROSITE" id="PS51794"/>
    </source>
</evidence>
<dbReference type="GO" id="GO:0005524">
    <property type="term" value="F:ATP binding"/>
    <property type="evidence" value="ECO:0007669"/>
    <property type="project" value="UniProtKB-KW"/>
</dbReference>
<organism evidence="7 8">
    <name type="scientific">Stieleria marina</name>
    <dbReference type="NCBI Taxonomy" id="1930275"/>
    <lineage>
        <taxon>Bacteria</taxon>
        <taxon>Pseudomonadati</taxon>
        <taxon>Planctomycetota</taxon>
        <taxon>Planctomycetia</taxon>
        <taxon>Pirellulales</taxon>
        <taxon>Pirellulaceae</taxon>
        <taxon>Stieleria</taxon>
    </lineage>
</organism>
<dbReference type="InterPro" id="IPR050338">
    <property type="entry name" value="DisA"/>
</dbReference>
<keyword evidence="3 7" id="KW-0548">Nucleotidyltransferase</keyword>
<protein>
    <submittedName>
        <fullName evidence="7">DNA integrity scanning protein DisA</fullName>
        <ecNumber evidence="7">2.7.7.85</ecNumber>
    </submittedName>
</protein>
<dbReference type="InterPro" id="IPR003390">
    <property type="entry name" value="DNA_integrity_scan_DisA_N"/>
</dbReference>
<dbReference type="EC" id="2.7.7.85" evidence="7"/>
<evidence type="ECO:0000313" key="8">
    <source>
        <dbReference type="Proteomes" id="UP000319817"/>
    </source>
</evidence>
<proteinExistence type="inferred from homology"/>
<dbReference type="PROSITE" id="PS51794">
    <property type="entry name" value="DAC"/>
    <property type="match status" value="1"/>
</dbReference>
<dbReference type="AlphaFoldDB" id="A0A517NQ06"/>
<keyword evidence="8" id="KW-1185">Reference proteome</keyword>
<evidence type="ECO:0000256" key="3">
    <source>
        <dbReference type="ARBA" id="ARBA00022695"/>
    </source>
</evidence>
<dbReference type="InterPro" id="IPR014499">
    <property type="entry name" value="DAC_DacZ"/>
</dbReference>
<dbReference type="Proteomes" id="UP000319817">
    <property type="component" value="Chromosome"/>
</dbReference>
<evidence type="ECO:0000256" key="4">
    <source>
        <dbReference type="ARBA" id="ARBA00022741"/>
    </source>
</evidence>
<reference evidence="7 8" key="1">
    <citation type="submission" date="2019-02" db="EMBL/GenBank/DDBJ databases">
        <title>Deep-cultivation of Planctomycetes and their phenomic and genomic characterization uncovers novel biology.</title>
        <authorList>
            <person name="Wiegand S."/>
            <person name="Jogler M."/>
            <person name="Boedeker C."/>
            <person name="Pinto D."/>
            <person name="Vollmers J."/>
            <person name="Rivas-Marin E."/>
            <person name="Kohn T."/>
            <person name="Peeters S.H."/>
            <person name="Heuer A."/>
            <person name="Rast P."/>
            <person name="Oberbeckmann S."/>
            <person name="Bunk B."/>
            <person name="Jeske O."/>
            <person name="Meyerdierks A."/>
            <person name="Storesund J.E."/>
            <person name="Kallscheuer N."/>
            <person name="Luecker S."/>
            <person name="Lage O.M."/>
            <person name="Pohl T."/>
            <person name="Merkel B.J."/>
            <person name="Hornburger P."/>
            <person name="Mueller R.-W."/>
            <person name="Bruemmer F."/>
            <person name="Labrenz M."/>
            <person name="Spormann A.M."/>
            <person name="Op den Camp H."/>
            <person name="Overmann J."/>
            <person name="Amann R."/>
            <person name="Jetten M.S.M."/>
            <person name="Mascher T."/>
            <person name="Medema M.H."/>
            <person name="Devos D.P."/>
            <person name="Kaster A.-K."/>
            <person name="Ovreas L."/>
            <person name="Rohde M."/>
            <person name="Galperin M.Y."/>
            <person name="Jogler C."/>
        </authorList>
    </citation>
    <scope>NUCLEOTIDE SEQUENCE [LARGE SCALE GENOMIC DNA]</scope>
    <source>
        <strain evidence="7 8">K23_9</strain>
    </source>
</reference>
<evidence type="ECO:0000256" key="1">
    <source>
        <dbReference type="ARBA" id="ARBA00000877"/>
    </source>
</evidence>
<dbReference type="GO" id="GO:0004016">
    <property type="term" value="F:adenylate cyclase activity"/>
    <property type="evidence" value="ECO:0007669"/>
    <property type="project" value="TreeGrafter"/>
</dbReference>